<evidence type="ECO:0000256" key="5">
    <source>
        <dbReference type="ARBA" id="ARBA00023136"/>
    </source>
</evidence>
<feature type="transmembrane region" description="Helical" evidence="6">
    <location>
        <begin position="436"/>
        <end position="456"/>
    </location>
</feature>
<feature type="transmembrane region" description="Helical" evidence="6">
    <location>
        <begin position="411"/>
        <end position="430"/>
    </location>
</feature>
<dbReference type="PANTHER" id="PTHR43738:SF3">
    <property type="entry name" value="ABC TRANSPORTER PERMEASE"/>
    <property type="match status" value="1"/>
</dbReference>
<dbReference type="RefSeq" id="WP_197740756.1">
    <property type="nucleotide sequence ID" value="NZ_LR593887.1"/>
</dbReference>
<feature type="transmembrane region" description="Helical" evidence="6">
    <location>
        <begin position="384"/>
        <end position="404"/>
    </location>
</feature>
<evidence type="ECO:0000256" key="3">
    <source>
        <dbReference type="ARBA" id="ARBA00022692"/>
    </source>
</evidence>
<dbReference type="InterPro" id="IPR051125">
    <property type="entry name" value="ABC-4/HrtB_transporter"/>
</dbReference>
<gene>
    <name evidence="8" type="ORF">GMBLW1_49000</name>
</gene>
<keyword evidence="5 6" id="KW-0472">Membrane</keyword>
<sequence>MFLFDLGGFFAVQFLWLSLIGDILGVFCIPLFFLVLFFFGRILALIGAATGSTLVRVAQLVLRSLQRNILRTSLSFLATFVLVLVVTLIWSVLTFLDRVTAEKETDLKAIITEKFQIPSQMPLKYANSLMNLAEEMPEEFRPKNGDMDLMTWQFVGATLDPAKRTFENTLFFFGMEPKKVLSMMDGLDDLTPEQRKQLDDTCKLMEDNIRGVVLGQARLTKLNKRVGDRIKATSINYKDLEFDFEIVGVFPPGRYDESALMNRDYLLRAMDDYKKQKGVPHPNEERTLNLIWIRLPNRQAFETLAEKVNSPGAFAVPAVKMETASSGIASFFDAYRDLIWGMRYLLGPAILATMSLVIANAISITVRERRTEMAVLKVLGFRPWQILLMVLGEAMLIGLMSGIMATSIAYWGVYFAGGLKFPIAFFPAFFVPIDALWWGPAIGGGTAFLGALFPALSARTVKVSEVFSRVA</sequence>
<dbReference type="EMBL" id="LR593887">
    <property type="protein sequence ID" value="VTS05949.1"/>
    <property type="molecule type" value="Genomic_DNA"/>
</dbReference>
<feature type="transmembrane region" description="Helical" evidence="6">
    <location>
        <begin position="74"/>
        <end position="96"/>
    </location>
</feature>
<evidence type="ECO:0000256" key="1">
    <source>
        <dbReference type="ARBA" id="ARBA00004651"/>
    </source>
</evidence>
<evidence type="ECO:0000313" key="9">
    <source>
        <dbReference type="Proteomes" id="UP000464378"/>
    </source>
</evidence>
<dbReference type="GO" id="GO:0005886">
    <property type="term" value="C:plasma membrane"/>
    <property type="evidence" value="ECO:0007669"/>
    <property type="project" value="UniProtKB-SubCell"/>
</dbReference>
<dbReference type="InParanoid" id="A0A6C2YT36"/>
<dbReference type="EMBL" id="LR586016">
    <property type="protein sequence ID" value="VIP04293.1"/>
    <property type="molecule type" value="Genomic_DNA"/>
</dbReference>
<evidence type="ECO:0000313" key="8">
    <source>
        <dbReference type="EMBL" id="VIP04293.1"/>
    </source>
</evidence>
<feature type="transmembrane region" description="Helical" evidence="6">
    <location>
        <begin position="12"/>
        <end position="35"/>
    </location>
</feature>
<keyword evidence="3 6" id="KW-0812">Transmembrane</keyword>
<keyword evidence="9" id="KW-1185">Reference proteome</keyword>
<dbReference type="PANTHER" id="PTHR43738">
    <property type="entry name" value="ABC TRANSPORTER, MEMBRANE PROTEIN"/>
    <property type="match status" value="1"/>
</dbReference>
<reference evidence="8" key="1">
    <citation type="submission" date="2019-04" db="EMBL/GenBank/DDBJ databases">
        <authorList>
            <consortium name="Science for Life Laboratories"/>
        </authorList>
    </citation>
    <scope>NUCLEOTIDE SEQUENCE</scope>
    <source>
        <strain evidence="8">MBLW1</strain>
    </source>
</reference>
<dbReference type="Pfam" id="PF02687">
    <property type="entry name" value="FtsX"/>
    <property type="match status" value="1"/>
</dbReference>
<dbReference type="InterPro" id="IPR003838">
    <property type="entry name" value="ABC3_permease_C"/>
</dbReference>
<organism evidence="8">
    <name type="scientific">Tuwongella immobilis</name>
    <dbReference type="NCBI Taxonomy" id="692036"/>
    <lineage>
        <taxon>Bacteria</taxon>
        <taxon>Pseudomonadati</taxon>
        <taxon>Planctomycetota</taxon>
        <taxon>Planctomycetia</taxon>
        <taxon>Gemmatales</taxon>
        <taxon>Gemmataceae</taxon>
        <taxon>Tuwongella</taxon>
    </lineage>
</organism>
<dbReference type="Proteomes" id="UP000464378">
    <property type="component" value="Chromosome"/>
</dbReference>
<comment type="subcellular location">
    <subcellularLocation>
        <location evidence="1">Cell membrane</location>
        <topology evidence="1">Multi-pass membrane protein</topology>
    </subcellularLocation>
</comment>
<evidence type="ECO:0000259" key="7">
    <source>
        <dbReference type="Pfam" id="PF02687"/>
    </source>
</evidence>
<feature type="transmembrane region" description="Helical" evidence="6">
    <location>
        <begin position="344"/>
        <end position="364"/>
    </location>
</feature>
<protein>
    <recommendedName>
        <fullName evidence="7">ABC3 transporter permease C-terminal domain-containing protein</fullName>
    </recommendedName>
</protein>
<proteinExistence type="predicted"/>
<dbReference type="AlphaFoldDB" id="A0A6C2YT36"/>
<feature type="transmembrane region" description="Helical" evidence="6">
    <location>
        <begin position="42"/>
        <end position="62"/>
    </location>
</feature>
<evidence type="ECO:0000256" key="2">
    <source>
        <dbReference type="ARBA" id="ARBA00022475"/>
    </source>
</evidence>
<name>A0A6C2YT36_9BACT</name>
<keyword evidence="4 6" id="KW-1133">Transmembrane helix</keyword>
<dbReference type="KEGG" id="tim:GMBLW1_49000"/>
<feature type="domain" description="ABC3 transporter permease C-terminal" evidence="7">
    <location>
        <begin position="350"/>
        <end position="460"/>
    </location>
</feature>
<keyword evidence="2" id="KW-1003">Cell membrane</keyword>
<evidence type="ECO:0000256" key="6">
    <source>
        <dbReference type="SAM" id="Phobius"/>
    </source>
</evidence>
<accession>A0A6C2YT36</accession>
<evidence type="ECO:0000256" key="4">
    <source>
        <dbReference type="ARBA" id="ARBA00022989"/>
    </source>
</evidence>